<evidence type="ECO:0008006" key="4">
    <source>
        <dbReference type="Google" id="ProtNLM"/>
    </source>
</evidence>
<dbReference type="AlphaFoldDB" id="A0AAN7TWA9"/>
<feature type="compositionally biased region" description="Low complexity" evidence="1">
    <location>
        <begin position="1"/>
        <end position="17"/>
    </location>
</feature>
<evidence type="ECO:0000313" key="3">
    <source>
        <dbReference type="Proteomes" id="UP001344447"/>
    </source>
</evidence>
<proteinExistence type="predicted"/>
<dbReference type="Proteomes" id="UP001344447">
    <property type="component" value="Unassembled WGS sequence"/>
</dbReference>
<keyword evidence="3" id="KW-1185">Reference proteome</keyword>
<organism evidence="2 3">
    <name type="scientific">Dictyostelium firmibasis</name>
    <dbReference type="NCBI Taxonomy" id="79012"/>
    <lineage>
        <taxon>Eukaryota</taxon>
        <taxon>Amoebozoa</taxon>
        <taxon>Evosea</taxon>
        <taxon>Eumycetozoa</taxon>
        <taxon>Dictyostelia</taxon>
        <taxon>Dictyosteliales</taxon>
        <taxon>Dictyosteliaceae</taxon>
        <taxon>Dictyostelium</taxon>
    </lineage>
</organism>
<gene>
    <name evidence="2" type="ORF">RB653_007301</name>
</gene>
<feature type="region of interest" description="Disordered" evidence="1">
    <location>
        <begin position="1"/>
        <end position="37"/>
    </location>
</feature>
<comment type="caution">
    <text evidence="2">The sequence shown here is derived from an EMBL/GenBank/DDBJ whole genome shotgun (WGS) entry which is preliminary data.</text>
</comment>
<dbReference type="EMBL" id="JAVFKY010000005">
    <property type="protein sequence ID" value="KAK5576160.1"/>
    <property type="molecule type" value="Genomic_DNA"/>
</dbReference>
<evidence type="ECO:0000256" key="1">
    <source>
        <dbReference type="SAM" id="MobiDB-lite"/>
    </source>
</evidence>
<reference evidence="2 3" key="1">
    <citation type="submission" date="2023-11" db="EMBL/GenBank/DDBJ databases">
        <title>Dfirmibasis_genome.</title>
        <authorList>
            <person name="Edelbroek B."/>
            <person name="Kjellin J."/>
            <person name="Jerlstrom-Hultqvist J."/>
            <person name="Soderbom F."/>
        </authorList>
    </citation>
    <scope>NUCLEOTIDE SEQUENCE [LARGE SCALE GENOMIC DNA]</scope>
    <source>
        <strain evidence="2 3">TNS-C-14</strain>
    </source>
</reference>
<accession>A0AAN7TWA9</accession>
<evidence type="ECO:0000313" key="2">
    <source>
        <dbReference type="EMBL" id="KAK5576160.1"/>
    </source>
</evidence>
<sequence length="91" mass="10365">MSTTSNRSSASASSSSSFGGENIHHRHHRHHSSKKRCASYSCFNCHKDSIPILSRERYFSIQHFCSFGCFEKSNQSETSTTSYRFNPIIQV</sequence>
<feature type="compositionally biased region" description="Basic residues" evidence="1">
    <location>
        <begin position="24"/>
        <end position="37"/>
    </location>
</feature>
<name>A0AAN7TWA9_9MYCE</name>
<protein>
    <recommendedName>
        <fullName evidence="4">FLZ-type domain-containing protein</fullName>
    </recommendedName>
</protein>